<keyword evidence="2" id="KW-0677">Repeat</keyword>
<evidence type="ECO:0000256" key="4">
    <source>
        <dbReference type="SAM" id="MobiDB-lite"/>
    </source>
</evidence>
<gene>
    <name evidence="7" type="ORF">BLNAU_2598</name>
</gene>
<dbReference type="InterPro" id="IPR011990">
    <property type="entry name" value="TPR-like_helical_dom_sf"/>
</dbReference>
<evidence type="ECO:0000256" key="2">
    <source>
        <dbReference type="ARBA" id="ARBA00022737"/>
    </source>
</evidence>
<dbReference type="PANTHER" id="PTHR19980">
    <property type="entry name" value="RNA CLEAVAGE STIMULATION FACTOR"/>
    <property type="match status" value="1"/>
</dbReference>
<evidence type="ECO:0000313" key="7">
    <source>
        <dbReference type="EMBL" id="KAK2962355.1"/>
    </source>
</evidence>
<evidence type="ECO:0000259" key="6">
    <source>
        <dbReference type="Pfam" id="PF05843"/>
    </source>
</evidence>
<dbReference type="PANTHER" id="PTHR19980:SF0">
    <property type="entry name" value="CLEAVAGE STIMULATION FACTOR SUBUNIT 3"/>
    <property type="match status" value="1"/>
</dbReference>
<keyword evidence="5" id="KW-1133">Transmembrane helix</keyword>
<dbReference type="InterPro" id="IPR045243">
    <property type="entry name" value="Rna14-like"/>
</dbReference>
<evidence type="ECO:0000256" key="3">
    <source>
        <dbReference type="ARBA" id="ARBA00023242"/>
    </source>
</evidence>
<feature type="transmembrane region" description="Helical" evidence="5">
    <location>
        <begin position="1027"/>
        <end position="1051"/>
    </location>
</feature>
<proteinExistence type="predicted"/>
<protein>
    <submittedName>
        <fullName evidence="7">Cleavage stimulation factor subunit 3</fullName>
    </submittedName>
</protein>
<comment type="caution">
    <text evidence="7">The sequence shown here is derived from an EMBL/GenBank/DDBJ whole genome shotgun (WGS) entry which is preliminary data.</text>
</comment>
<sequence>MTSIQLLPNTAKKELKDAEQDIQRNAYNMNAWKKLLGYASAENQRSNIEHIRAIYEYFLSIFPTSGRQWKAYIEMENRFGNQDNVQLLFQRCLKKSTYLPLWQMYLNYLELQADIRPSEIIVAYETMLRHVGFDPQSSELWMSYIKFITQYGSRGSIELKRKTFQRGSCTPLEDGDDFLNEYEQWEEKLKKNGHAEGNNFDERYSDMEYNTTRRYVDVELKECKNRHAHAQSVLMRRGYLSTNLLFNALPQPPSEDSTEKIQVTLWRRLIAYEESNPLDLDPVTLRDRVSHVYRQALQPLYFFPELWISFAHYYTHIGLIDDADLIYREAEAALPSSPLVSYSRAEFLEHFGYTAQAQQVYLDLIERLKDSYSATKAKRVQVLERLNNVFITFQKFLRRTEGIGAARAWLVDCIRQLSDLRAQDRSSQDVPLKACISPLLFISAAEIEVHQNHDLDSAQAIFELGKDLCTSNDEFALAFANFFAIHRNDQSEARNVFEAFLTHAETTTRGSDDRLEKERLERLHRVFEAYLLFEAKTGNVDRSTEIQRRMNEALGLSHFSIPSLFQSVSSISSNFSSFAPFSLTPVHANLLSSQADSLGLQRKQPMLLQPFENRNRYKWQTDDQKGSGKTKVSQGSRIGEKFDPIFAVSLYSQAEAEAIQTSSIRVRHLSSSLSLLTPQLFDFRHPHFTPFQQWRASFYEAKRDESEAIVADIRMKLEIIEKQKEDHSEPLQIEEQGDREQDLRRMEQSHLGLAAMRQAQLQDLMSSVLVPPDIKRLVCLDIPPLPDLPRDDSGAVMEDSLRSSLSDILIKTQHTKLDPLPPYSFFPTSLYPPALAASLIPSVTPPSFLQPLLSALPSVDDFGGFSPCAEIVMIFVCSRQCCRGLHMAMNIVTVGPKLHKLPKIIYISILSFIALVGIAVIVLPVIVIAQAGAVRPILIILILVGVGILALVTIGFLALFLDYSVFPIIFFLASLVADVILFIASTICMVSPDTLKSALESIAASSGCTADSSLALCVFIQGMEGGLVAVGILMFLCSFLLLIVMAIDAYLLGIRKTATTSILFGFIISIVIGAVFIVFGVYLIIAVIKTSHWMIIVLVVIGAVIAAAGVIGLLGGVWKKLKSTLLLVLIVYFAVGGLSMLLGILQFINQNTSAIMFTNETISTICGFNCLKSETPNCGSESPAEGSYLVGCCAYLDISLDDGLCLKGRNNDYVEGRYIQKTKSTLFPTATMIFYISLFMLWVGFCVFFYRHKMDEWRLQDLQDAIAKKGGMLTEDELSTLSGKKVKKKVTYQPARGGSTIYVFDKLVKEKRSTDDEEGDSVKKKPKDEDDADSSSSESISDSDGDFIPGSLIPNYF</sequence>
<organism evidence="7 8">
    <name type="scientific">Blattamonas nauphoetae</name>
    <dbReference type="NCBI Taxonomy" id="2049346"/>
    <lineage>
        <taxon>Eukaryota</taxon>
        <taxon>Metamonada</taxon>
        <taxon>Preaxostyla</taxon>
        <taxon>Oxymonadida</taxon>
        <taxon>Blattamonas</taxon>
    </lineage>
</organism>
<feature type="transmembrane region" description="Helical" evidence="5">
    <location>
        <begin position="1094"/>
        <end position="1118"/>
    </location>
</feature>
<accession>A0ABQ9YF61</accession>
<evidence type="ECO:0000313" key="8">
    <source>
        <dbReference type="Proteomes" id="UP001281761"/>
    </source>
</evidence>
<feature type="transmembrane region" description="Helical" evidence="5">
    <location>
        <begin position="904"/>
        <end position="929"/>
    </location>
</feature>
<feature type="transmembrane region" description="Helical" evidence="5">
    <location>
        <begin position="1232"/>
        <end position="1250"/>
    </location>
</feature>
<dbReference type="SUPFAM" id="SSF48452">
    <property type="entry name" value="TPR-like"/>
    <property type="match status" value="1"/>
</dbReference>
<keyword evidence="3" id="KW-0539">Nucleus</keyword>
<feature type="compositionally biased region" description="Basic and acidic residues" evidence="4">
    <location>
        <begin position="1311"/>
        <end position="1328"/>
    </location>
</feature>
<name>A0ABQ9YF61_9EUKA</name>
<feature type="region of interest" description="Disordered" evidence="4">
    <location>
        <begin position="1311"/>
        <end position="1357"/>
    </location>
</feature>
<dbReference type="Pfam" id="PF05843">
    <property type="entry name" value="Suf"/>
    <property type="match status" value="1"/>
</dbReference>
<keyword evidence="5" id="KW-0812">Transmembrane</keyword>
<feature type="transmembrane region" description="Helical" evidence="5">
    <location>
        <begin position="966"/>
        <end position="990"/>
    </location>
</feature>
<evidence type="ECO:0000256" key="5">
    <source>
        <dbReference type="SAM" id="Phobius"/>
    </source>
</evidence>
<dbReference type="Proteomes" id="UP001281761">
    <property type="component" value="Unassembled WGS sequence"/>
</dbReference>
<evidence type="ECO:0000256" key="1">
    <source>
        <dbReference type="ARBA" id="ARBA00004123"/>
    </source>
</evidence>
<reference evidence="7 8" key="1">
    <citation type="journal article" date="2022" name="bioRxiv">
        <title>Genomics of Preaxostyla Flagellates Illuminates Evolutionary Transitions and the Path Towards Mitochondrial Loss.</title>
        <authorList>
            <person name="Novak L.V.F."/>
            <person name="Treitli S.C."/>
            <person name="Pyrih J."/>
            <person name="Halakuc P."/>
            <person name="Pipaliya S.V."/>
            <person name="Vacek V."/>
            <person name="Brzon O."/>
            <person name="Soukal P."/>
            <person name="Eme L."/>
            <person name="Dacks J.B."/>
            <person name="Karnkowska A."/>
            <person name="Elias M."/>
            <person name="Hampl V."/>
        </authorList>
    </citation>
    <scope>NUCLEOTIDE SEQUENCE [LARGE SCALE GENOMIC DNA]</scope>
    <source>
        <strain evidence="7">NAU3</strain>
        <tissue evidence="7">Gut</tissue>
    </source>
</reference>
<keyword evidence="8" id="KW-1185">Reference proteome</keyword>
<feature type="transmembrane region" description="Helical" evidence="5">
    <location>
        <begin position="1125"/>
        <end position="1148"/>
    </location>
</feature>
<feature type="transmembrane region" description="Helical" evidence="5">
    <location>
        <begin position="1063"/>
        <end position="1088"/>
    </location>
</feature>
<dbReference type="SMART" id="SM00386">
    <property type="entry name" value="HAT"/>
    <property type="match status" value="5"/>
</dbReference>
<dbReference type="Gene3D" id="1.25.40.1040">
    <property type="match status" value="1"/>
</dbReference>
<keyword evidence="5" id="KW-0472">Membrane</keyword>
<feature type="domain" description="Suppressor of forked" evidence="6">
    <location>
        <begin position="15"/>
        <end position="554"/>
    </location>
</feature>
<dbReference type="InterPro" id="IPR008847">
    <property type="entry name" value="Suf"/>
</dbReference>
<comment type="subcellular location">
    <subcellularLocation>
        <location evidence="1">Nucleus</location>
    </subcellularLocation>
</comment>
<feature type="transmembrane region" description="Helical" evidence="5">
    <location>
        <begin position="936"/>
        <end position="960"/>
    </location>
</feature>
<dbReference type="EMBL" id="JARBJD010000011">
    <property type="protein sequence ID" value="KAK2962355.1"/>
    <property type="molecule type" value="Genomic_DNA"/>
</dbReference>
<dbReference type="InterPro" id="IPR003107">
    <property type="entry name" value="HAT"/>
</dbReference>